<dbReference type="AlphaFoldDB" id="A0A1Q5Q711"/>
<feature type="transmembrane region" description="Helical" evidence="5">
    <location>
        <begin position="44"/>
        <end position="64"/>
    </location>
</feature>
<dbReference type="STRING" id="1441469.A0A1Q5Q711"/>
<keyword evidence="3 5" id="KW-1133">Transmembrane helix</keyword>
<protein>
    <submittedName>
        <fullName evidence="6">Uncharacterized protein</fullName>
    </submittedName>
</protein>
<evidence type="ECO:0000256" key="1">
    <source>
        <dbReference type="ARBA" id="ARBA00004141"/>
    </source>
</evidence>
<proteinExistence type="predicted"/>
<dbReference type="GO" id="GO:0016020">
    <property type="term" value="C:membrane"/>
    <property type="evidence" value="ECO:0007669"/>
    <property type="project" value="UniProtKB-SubCell"/>
</dbReference>
<dbReference type="RefSeq" id="XP_020115684.1">
    <property type="nucleotide sequence ID" value="XM_020264124.1"/>
</dbReference>
<dbReference type="GeneID" id="31008898"/>
<dbReference type="EMBL" id="LFMY01000019">
    <property type="protein sequence ID" value="OKL55563.1"/>
    <property type="molecule type" value="Genomic_DNA"/>
</dbReference>
<dbReference type="OrthoDB" id="3358017at2759"/>
<dbReference type="Proteomes" id="UP000214365">
    <property type="component" value="Unassembled WGS sequence"/>
</dbReference>
<organism evidence="6 7">
    <name type="scientific">Talaromyces atroroseus</name>
    <dbReference type="NCBI Taxonomy" id="1441469"/>
    <lineage>
        <taxon>Eukaryota</taxon>
        <taxon>Fungi</taxon>
        <taxon>Dikarya</taxon>
        <taxon>Ascomycota</taxon>
        <taxon>Pezizomycotina</taxon>
        <taxon>Eurotiomycetes</taxon>
        <taxon>Eurotiomycetidae</taxon>
        <taxon>Eurotiales</taxon>
        <taxon>Trichocomaceae</taxon>
        <taxon>Talaromyces</taxon>
        <taxon>Talaromyces sect. Trachyspermi</taxon>
    </lineage>
</organism>
<accession>A0A1Q5Q711</accession>
<comment type="subcellular location">
    <subcellularLocation>
        <location evidence="1">Membrane</location>
        <topology evidence="1">Multi-pass membrane protein</topology>
    </subcellularLocation>
</comment>
<keyword evidence="7" id="KW-1185">Reference proteome</keyword>
<dbReference type="PANTHER" id="PTHR31465">
    <property type="entry name" value="PROTEIN RTA1-RELATED"/>
    <property type="match status" value="1"/>
</dbReference>
<keyword evidence="4 5" id="KW-0472">Membrane</keyword>
<dbReference type="PANTHER" id="PTHR31465:SF35">
    <property type="entry name" value="RTA1 DOMAIN PROTEIN-RELATED"/>
    <property type="match status" value="1"/>
</dbReference>
<evidence type="ECO:0000256" key="4">
    <source>
        <dbReference type="ARBA" id="ARBA00023136"/>
    </source>
</evidence>
<reference evidence="6 7" key="1">
    <citation type="submission" date="2015-06" db="EMBL/GenBank/DDBJ databases">
        <title>Talaromyces atroroseus IBT 11181 draft genome.</title>
        <authorList>
            <person name="Rasmussen K.B."/>
            <person name="Rasmussen S."/>
            <person name="Petersen B."/>
            <person name="Sicheritz-Ponten T."/>
            <person name="Mortensen U.H."/>
            <person name="Thrane U."/>
        </authorList>
    </citation>
    <scope>NUCLEOTIDE SEQUENCE [LARGE SCALE GENOMIC DNA]</scope>
    <source>
        <strain evidence="6 7">IBT 11181</strain>
    </source>
</reference>
<keyword evidence="2 5" id="KW-0812">Transmembrane</keyword>
<name>A0A1Q5Q711_TALAT</name>
<evidence type="ECO:0000256" key="5">
    <source>
        <dbReference type="SAM" id="Phobius"/>
    </source>
</evidence>
<feature type="transmembrane region" description="Helical" evidence="5">
    <location>
        <begin position="18"/>
        <end position="37"/>
    </location>
</feature>
<evidence type="ECO:0000313" key="6">
    <source>
        <dbReference type="EMBL" id="OKL55563.1"/>
    </source>
</evidence>
<sequence length="70" mass="8052">MSDEDAVKFKLYRYDPSAGAAAVFCAVFLMTSMIHAYQLARTRTWFFIPFVLGGFFEFFGYMGVSSIWKL</sequence>
<evidence type="ECO:0000256" key="3">
    <source>
        <dbReference type="ARBA" id="ARBA00022989"/>
    </source>
</evidence>
<evidence type="ECO:0000256" key="2">
    <source>
        <dbReference type="ARBA" id="ARBA00022692"/>
    </source>
</evidence>
<dbReference type="InterPro" id="IPR007568">
    <property type="entry name" value="RTA1"/>
</dbReference>
<comment type="caution">
    <text evidence="6">The sequence shown here is derived from an EMBL/GenBank/DDBJ whole genome shotgun (WGS) entry which is preliminary data.</text>
</comment>
<evidence type="ECO:0000313" key="7">
    <source>
        <dbReference type="Proteomes" id="UP000214365"/>
    </source>
</evidence>
<gene>
    <name evidence="6" type="ORF">UA08_09142</name>
</gene>